<dbReference type="Proteomes" id="UP000324354">
    <property type="component" value="Chromosome"/>
</dbReference>
<dbReference type="GeneID" id="41712774"/>
<sequence length="172" mass="18242">MLKNVFALVVCIIILSGTVSATKGIINPTYIDPGTGGGDVVYLGVDKKLTYSEYGDAGVEDHSGLFYIDQNGYYLGTSQKVSASIKSLGFGYVVTYAEIGEKFDTGGKGAVYATIEVPIKISGSISLSFGEASYRVDVCIKDLTTGSVTCFNADSQDFSLVGIKDINRQNIV</sequence>
<accession>A0A5C0XQS8</accession>
<dbReference type="GeneID" id="13301568"/>
<evidence type="ECO:0000313" key="2">
    <source>
        <dbReference type="Proteomes" id="UP000324354"/>
    </source>
</evidence>
<gene>
    <name evidence="1" type="ORF">PFDSM3638_04835</name>
</gene>
<name>A0A5C0XQS8_PYRFU</name>
<proteinExistence type="predicted"/>
<reference evidence="1 2" key="1">
    <citation type="submission" date="2017-08" db="EMBL/GenBank/DDBJ databases">
        <title>Resequencing and Reannotation of the genome of Pyrococcus furiosus type strain DSM3638.</title>
        <authorList>
            <person name="Reichelt R.M."/>
            <person name="Bunk B."/>
        </authorList>
    </citation>
    <scope>NUCLEOTIDE SEQUENCE [LARGE SCALE GENOMIC DNA]</scope>
    <source>
        <strain evidence="1 2">DSM 3638</strain>
    </source>
</reference>
<protein>
    <submittedName>
        <fullName evidence="1">Uncharacterized protein</fullName>
    </submittedName>
</protein>
<evidence type="ECO:0000313" key="1">
    <source>
        <dbReference type="EMBL" id="QEK78628.1"/>
    </source>
</evidence>
<dbReference type="RefSeq" id="WP_011012099.1">
    <property type="nucleotide sequence ID" value="NC_003413.1"/>
</dbReference>
<organism evidence="1 2">
    <name type="scientific">Pyrococcus furiosus (strain ATCC 43587 / DSM 3638 / JCM 8422 / Vc1)</name>
    <dbReference type="NCBI Taxonomy" id="186497"/>
    <lineage>
        <taxon>Archaea</taxon>
        <taxon>Methanobacteriati</taxon>
        <taxon>Methanobacteriota</taxon>
        <taxon>Thermococci</taxon>
        <taxon>Thermococcales</taxon>
        <taxon>Thermococcaceae</taxon>
        <taxon>Pyrococcus</taxon>
    </lineage>
</organism>
<dbReference type="EMBL" id="CP023154">
    <property type="protein sequence ID" value="QEK78628.1"/>
    <property type="molecule type" value="Genomic_DNA"/>
</dbReference>
<dbReference type="OrthoDB" id="380967at2157"/>
<dbReference type="AlphaFoldDB" id="A0A5C0XQS8"/>